<keyword evidence="2" id="KW-0378">Hydrolase</keyword>
<evidence type="ECO:0000313" key="3">
    <source>
        <dbReference type="Proteomes" id="UP000727407"/>
    </source>
</evidence>
<dbReference type="GO" id="GO:0006508">
    <property type="term" value="P:proteolysis"/>
    <property type="evidence" value="ECO:0007669"/>
    <property type="project" value="UniProtKB-KW"/>
</dbReference>
<reference evidence="2" key="1">
    <citation type="submission" date="2020-07" db="EMBL/GenBank/DDBJ databases">
        <title>Clarias magur genome sequencing, assembly and annotation.</title>
        <authorList>
            <person name="Kushwaha B."/>
            <person name="Kumar R."/>
            <person name="Das P."/>
            <person name="Joshi C.G."/>
            <person name="Kumar D."/>
            <person name="Nagpure N.S."/>
            <person name="Pandey M."/>
            <person name="Agarwal S."/>
            <person name="Srivastava S."/>
            <person name="Singh M."/>
            <person name="Sahoo L."/>
            <person name="Jayasankar P."/>
            <person name="Meher P.K."/>
            <person name="Koringa P.G."/>
            <person name="Iquebal M.A."/>
            <person name="Das S.P."/>
            <person name="Bit A."/>
            <person name="Patnaik S."/>
            <person name="Patel N."/>
            <person name="Shah T.M."/>
            <person name="Hinsu A."/>
            <person name="Jena J.K."/>
        </authorList>
    </citation>
    <scope>NUCLEOTIDE SEQUENCE</scope>
    <source>
        <strain evidence="2">CIFAMagur01</strain>
        <tissue evidence="2">Testis</tissue>
    </source>
</reference>
<keyword evidence="2" id="KW-0645">Protease</keyword>
<sequence>MSEQSRLRYASGPVSHVRGVKIRSEHKQGNQSGKLSAASVTSAAFPPEPLQRKGNL</sequence>
<name>A0A8J4TWF7_CLAMG</name>
<protein>
    <submittedName>
        <fullName evidence="2">Carboxy-terminal-processing protease</fullName>
    </submittedName>
</protein>
<keyword evidence="3" id="KW-1185">Reference proteome</keyword>
<feature type="region of interest" description="Disordered" evidence="1">
    <location>
        <begin position="1"/>
        <end position="56"/>
    </location>
</feature>
<dbReference type="GO" id="GO:0008233">
    <property type="term" value="F:peptidase activity"/>
    <property type="evidence" value="ECO:0007669"/>
    <property type="project" value="UniProtKB-KW"/>
</dbReference>
<organism evidence="2 3">
    <name type="scientific">Clarias magur</name>
    <name type="common">Asian catfish</name>
    <name type="synonym">Macropteronotus magur</name>
    <dbReference type="NCBI Taxonomy" id="1594786"/>
    <lineage>
        <taxon>Eukaryota</taxon>
        <taxon>Metazoa</taxon>
        <taxon>Chordata</taxon>
        <taxon>Craniata</taxon>
        <taxon>Vertebrata</taxon>
        <taxon>Euteleostomi</taxon>
        <taxon>Actinopterygii</taxon>
        <taxon>Neopterygii</taxon>
        <taxon>Teleostei</taxon>
        <taxon>Ostariophysi</taxon>
        <taxon>Siluriformes</taxon>
        <taxon>Clariidae</taxon>
        <taxon>Clarias</taxon>
    </lineage>
</organism>
<accession>A0A8J4TWF7</accession>
<gene>
    <name evidence="2" type="primary">ctpA</name>
    <name evidence="2" type="ORF">DAT39_005191</name>
</gene>
<dbReference type="EMBL" id="QNUK01000048">
    <property type="protein sequence ID" value="KAF5905186.1"/>
    <property type="molecule type" value="Genomic_DNA"/>
</dbReference>
<evidence type="ECO:0000256" key="1">
    <source>
        <dbReference type="SAM" id="MobiDB-lite"/>
    </source>
</evidence>
<comment type="caution">
    <text evidence="2">The sequence shown here is derived from an EMBL/GenBank/DDBJ whole genome shotgun (WGS) entry which is preliminary data.</text>
</comment>
<proteinExistence type="predicted"/>
<feature type="compositionally biased region" description="Polar residues" evidence="1">
    <location>
        <begin position="29"/>
        <end position="42"/>
    </location>
</feature>
<dbReference type="AlphaFoldDB" id="A0A8J4TWF7"/>
<evidence type="ECO:0000313" key="2">
    <source>
        <dbReference type="EMBL" id="KAF5905186.1"/>
    </source>
</evidence>
<dbReference type="Proteomes" id="UP000727407">
    <property type="component" value="Unassembled WGS sequence"/>
</dbReference>